<sequence length="257" mass="28832">MKKWYIFYILISLLLMVGCSDSEKEELTVSIAASMADAMEQVKEDFEVEHGQIEIIYNVGSSGALQQQIAQGAPVDLFLSASEEEFNNLVEQGMIEQNYSTILLQNELVLIKSVENNAISSIDDLQKNEVNKIAIGTPETVPAGAYAKEALQHLRLFEEIENKLIPAKDVRQVLYYVETNNVDVGFVYDTDVISSDKIEIVERLDPDSHTPILYPIGIIKDTDQSDAAVTFYNYLQTESVSQIFEEYGFNPVVNTND</sequence>
<evidence type="ECO:0000256" key="2">
    <source>
        <dbReference type="ARBA" id="ARBA00022505"/>
    </source>
</evidence>
<proteinExistence type="inferred from homology"/>
<dbReference type="PANTHER" id="PTHR30632:SF0">
    <property type="entry name" value="SULFATE-BINDING PROTEIN"/>
    <property type="match status" value="1"/>
</dbReference>
<evidence type="ECO:0000256" key="1">
    <source>
        <dbReference type="ARBA" id="ARBA00009175"/>
    </source>
</evidence>
<accession>A0A9X3WQ84</accession>
<dbReference type="PROSITE" id="PS51257">
    <property type="entry name" value="PROKAR_LIPOPROTEIN"/>
    <property type="match status" value="1"/>
</dbReference>
<feature type="binding site" evidence="5">
    <location>
        <position position="62"/>
    </location>
    <ligand>
        <name>molybdate</name>
        <dbReference type="ChEBI" id="CHEBI:36264"/>
    </ligand>
</feature>
<feature type="binding site" evidence="5">
    <location>
        <position position="188"/>
    </location>
    <ligand>
        <name>molybdate</name>
        <dbReference type="ChEBI" id="CHEBI:36264"/>
    </ligand>
</feature>
<keyword evidence="2 5" id="KW-0500">Molybdenum</keyword>
<dbReference type="FunFam" id="3.40.190.10:FF:000035">
    <property type="entry name" value="Molybdate ABC transporter substrate-binding protein"/>
    <property type="match status" value="1"/>
</dbReference>
<feature type="binding site" evidence="5">
    <location>
        <position position="34"/>
    </location>
    <ligand>
        <name>molybdate</name>
        <dbReference type="ChEBI" id="CHEBI:36264"/>
    </ligand>
</feature>
<dbReference type="EMBL" id="JAMQJZ010000011">
    <property type="protein sequence ID" value="MDC3421439.1"/>
    <property type="molecule type" value="Genomic_DNA"/>
</dbReference>
<evidence type="ECO:0000313" key="7">
    <source>
        <dbReference type="Proteomes" id="UP001145072"/>
    </source>
</evidence>
<dbReference type="SUPFAM" id="SSF53850">
    <property type="entry name" value="Periplasmic binding protein-like II"/>
    <property type="match status" value="1"/>
</dbReference>
<dbReference type="Proteomes" id="UP001145072">
    <property type="component" value="Unassembled WGS sequence"/>
</dbReference>
<dbReference type="GO" id="GO:0046872">
    <property type="term" value="F:metal ion binding"/>
    <property type="evidence" value="ECO:0007669"/>
    <property type="project" value="UniProtKB-KW"/>
</dbReference>
<dbReference type="Pfam" id="PF13531">
    <property type="entry name" value="SBP_bac_11"/>
    <property type="match status" value="1"/>
</dbReference>
<evidence type="ECO:0000256" key="5">
    <source>
        <dbReference type="PIRSR" id="PIRSR004846-1"/>
    </source>
</evidence>
<dbReference type="GO" id="GO:1901359">
    <property type="term" value="F:tungstate binding"/>
    <property type="evidence" value="ECO:0007669"/>
    <property type="project" value="UniProtKB-ARBA"/>
</dbReference>
<dbReference type="AlphaFoldDB" id="A0A9X3WQ84"/>
<keyword evidence="4" id="KW-0732">Signal</keyword>
<dbReference type="GO" id="GO:0030973">
    <property type="term" value="F:molybdate ion binding"/>
    <property type="evidence" value="ECO:0007669"/>
    <property type="project" value="TreeGrafter"/>
</dbReference>
<dbReference type="InterPro" id="IPR005950">
    <property type="entry name" value="ModA"/>
</dbReference>
<reference evidence="6" key="1">
    <citation type="submission" date="2022-06" db="EMBL/GenBank/DDBJ databases">
        <title>Aquibacillus sp. a new bacterium isolated from soil saline samples.</title>
        <authorList>
            <person name="Galisteo C."/>
            <person name="De La Haba R."/>
            <person name="Sanchez-Porro C."/>
            <person name="Ventosa A."/>
        </authorList>
    </citation>
    <scope>NUCLEOTIDE SEQUENCE</scope>
    <source>
        <strain evidence="6">JCM 12387</strain>
    </source>
</reference>
<dbReference type="InterPro" id="IPR050682">
    <property type="entry name" value="ModA/WtpA"/>
</dbReference>
<dbReference type="GO" id="GO:0015689">
    <property type="term" value="P:molybdate ion transport"/>
    <property type="evidence" value="ECO:0007669"/>
    <property type="project" value="InterPro"/>
</dbReference>
<feature type="binding site" evidence="5">
    <location>
        <position position="143"/>
    </location>
    <ligand>
        <name>molybdate</name>
        <dbReference type="ChEBI" id="CHEBI:36264"/>
    </ligand>
</feature>
<dbReference type="PIRSF" id="PIRSF004846">
    <property type="entry name" value="ModA"/>
    <property type="match status" value="1"/>
</dbReference>
<comment type="similarity">
    <text evidence="1">Belongs to the bacterial solute-binding protein ModA family.</text>
</comment>
<evidence type="ECO:0000256" key="3">
    <source>
        <dbReference type="ARBA" id="ARBA00022723"/>
    </source>
</evidence>
<keyword evidence="3 5" id="KW-0479">Metal-binding</keyword>
<evidence type="ECO:0000256" key="4">
    <source>
        <dbReference type="ARBA" id="ARBA00022729"/>
    </source>
</evidence>
<keyword evidence="7" id="KW-1185">Reference proteome</keyword>
<dbReference type="InterPro" id="IPR041879">
    <property type="entry name" value="YvgL-like_PBP2"/>
</dbReference>
<dbReference type="CDD" id="cd13537">
    <property type="entry name" value="PBP2_YvgL_like"/>
    <property type="match status" value="1"/>
</dbReference>
<dbReference type="PANTHER" id="PTHR30632">
    <property type="entry name" value="MOLYBDATE-BINDING PERIPLASMIC PROTEIN"/>
    <property type="match status" value="1"/>
</dbReference>
<dbReference type="Gene3D" id="3.40.190.10">
    <property type="entry name" value="Periplasmic binding protein-like II"/>
    <property type="match status" value="2"/>
</dbReference>
<feature type="binding site" evidence="5">
    <location>
        <position position="170"/>
    </location>
    <ligand>
        <name>molybdate</name>
        <dbReference type="ChEBI" id="CHEBI:36264"/>
    </ligand>
</feature>
<dbReference type="RefSeq" id="WP_259870228.1">
    <property type="nucleotide sequence ID" value="NZ_JAMQJZ010000011.1"/>
</dbReference>
<evidence type="ECO:0000313" key="6">
    <source>
        <dbReference type="EMBL" id="MDC3421439.1"/>
    </source>
</evidence>
<name>A0A9X3WQ84_9BACI</name>
<protein>
    <submittedName>
        <fullName evidence="6">Molybdate ABC transporter substrate-binding protein</fullName>
    </submittedName>
</protein>
<gene>
    <name evidence="6" type="primary">modA</name>
    <name evidence="6" type="ORF">NC661_13765</name>
</gene>
<dbReference type="NCBIfam" id="TIGR01256">
    <property type="entry name" value="modA"/>
    <property type="match status" value="1"/>
</dbReference>
<organism evidence="6 7">
    <name type="scientific">Aquibacillus koreensis</name>
    <dbReference type="NCBI Taxonomy" id="279446"/>
    <lineage>
        <taxon>Bacteria</taxon>
        <taxon>Bacillati</taxon>
        <taxon>Bacillota</taxon>
        <taxon>Bacilli</taxon>
        <taxon>Bacillales</taxon>
        <taxon>Bacillaceae</taxon>
        <taxon>Aquibacillus</taxon>
    </lineage>
</organism>
<comment type="caution">
    <text evidence="6">The sequence shown here is derived from an EMBL/GenBank/DDBJ whole genome shotgun (WGS) entry which is preliminary data.</text>
</comment>